<dbReference type="AlphaFoldDB" id="A0A9Q6HQI1"/>
<dbReference type="InterPro" id="IPR051799">
    <property type="entry name" value="NADH_flavin_oxidoreductase"/>
</dbReference>
<dbReference type="Pfam" id="PF00724">
    <property type="entry name" value="Oxidored_FMN"/>
    <property type="match status" value="1"/>
</dbReference>
<comment type="caution">
    <text evidence="4">The sequence shown here is derived from an EMBL/GenBank/DDBJ whole genome shotgun (WGS) entry which is preliminary data.</text>
</comment>
<gene>
    <name evidence="4" type="ORF">BU058_03185</name>
</gene>
<sequence>MSVLFQEKTLPNGNTIKNRFFKSAMSETLASKTGVPTPTLINLYKKWAQGGAGILVTGNVMVDSNHIGEPGNVVLESASHLEKFKAWARAGKVNDTEIWMQLNHPGKQSPKSLTKQPVSPSGVAMKGSIAKGFNQSRALHEVEIKAIVQQFVTSAVLAKEAGFTGVQIHAAHGYLVNQFLSPIENQRTDKYGGSIQNRMRVLVEIYEGIRTQLGEEFNIGLKLNSEDFKVGGFSKEDFVDVAKKLNELKIDLIEISGGNYENPKMAGSDKETVPYFISYASLLKKEVSTPIVVTGGFRSVVSMEDAITQNNTDFIGMARPFVVSPNIVNYIYKNTFSDIKLPRLTTGIKAMDKTLGPVLANSYYNQQMKRIGNNKSVVIKENAWYPLLSSLSKHGKVAVTRLRE</sequence>
<dbReference type="PANTHER" id="PTHR43656:SF2">
    <property type="entry name" value="BINDING OXIDOREDUCTASE, PUTATIVE (AFU_ORTHOLOGUE AFUA_2G08260)-RELATED"/>
    <property type="match status" value="1"/>
</dbReference>
<evidence type="ECO:0000259" key="3">
    <source>
        <dbReference type="Pfam" id="PF00724"/>
    </source>
</evidence>
<dbReference type="GO" id="GO:0010181">
    <property type="term" value="F:FMN binding"/>
    <property type="evidence" value="ECO:0007669"/>
    <property type="project" value="InterPro"/>
</dbReference>
<dbReference type="GO" id="GO:0016491">
    <property type="term" value="F:oxidoreductase activity"/>
    <property type="evidence" value="ECO:0007669"/>
    <property type="project" value="UniProtKB-KW"/>
</dbReference>
<dbReference type="PANTHER" id="PTHR43656">
    <property type="entry name" value="BINDING OXIDOREDUCTASE, PUTATIVE (AFU_ORTHOLOGUE AFUA_2G08260)-RELATED"/>
    <property type="match status" value="1"/>
</dbReference>
<dbReference type="InterPro" id="IPR001155">
    <property type="entry name" value="OxRdtase_FMN_N"/>
</dbReference>
<protein>
    <submittedName>
        <fullName evidence="4">NADH oxidase</fullName>
    </submittedName>
</protein>
<dbReference type="InterPro" id="IPR013785">
    <property type="entry name" value="Aldolase_TIM"/>
</dbReference>
<organism evidence="4 5">
    <name type="scientific">Staphylococcus succinus</name>
    <dbReference type="NCBI Taxonomy" id="61015"/>
    <lineage>
        <taxon>Bacteria</taxon>
        <taxon>Bacillati</taxon>
        <taxon>Bacillota</taxon>
        <taxon>Bacilli</taxon>
        <taxon>Bacillales</taxon>
        <taxon>Staphylococcaceae</taxon>
        <taxon>Staphylococcus</taxon>
    </lineage>
</organism>
<dbReference type="SUPFAM" id="SSF51395">
    <property type="entry name" value="FMN-linked oxidoreductases"/>
    <property type="match status" value="1"/>
</dbReference>
<evidence type="ECO:0000256" key="1">
    <source>
        <dbReference type="ARBA" id="ARBA00022630"/>
    </source>
</evidence>
<keyword evidence="1" id="KW-0285">Flavoprotein</keyword>
<dbReference type="RefSeq" id="WP_107544845.1">
    <property type="nucleotide sequence ID" value="NZ_PZFQ01000007.1"/>
</dbReference>
<dbReference type="Gene3D" id="3.20.20.70">
    <property type="entry name" value="Aldolase class I"/>
    <property type="match status" value="1"/>
</dbReference>
<evidence type="ECO:0000256" key="2">
    <source>
        <dbReference type="ARBA" id="ARBA00023002"/>
    </source>
</evidence>
<dbReference type="EMBL" id="PZFQ01000007">
    <property type="protein sequence ID" value="PTI76818.1"/>
    <property type="molecule type" value="Genomic_DNA"/>
</dbReference>
<dbReference type="Proteomes" id="UP000241960">
    <property type="component" value="Unassembled WGS sequence"/>
</dbReference>
<keyword evidence="2" id="KW-0560">Oxidoreductase</keyword>
<evidence type="ECO:0000313" key="4">
    <source>
        <dbReference type="EMBL" id="PTI76818.1"/>
    </source>
</evidence>
<feature type="domain" description="NADH:flavin oxidoreductase/NADH oxidase N-terminal" evidence="3">
    <location>
        <begin position="10"/>
        <end position="333"/>
    </location>
</feature>
<reference evidence="4 5" key="1">
    <citation type="journal article" date="2016" name="Front. Microbiol.">
        <title>Comprehensive Phylogenetic Analysis of Bovine Non-aureus Staphylococci Species Based on Whole-Genome Sequencing.</title>
        <authorList>
            <person name="Naushad S."/>
            <person name="Barkema H.W."/>
            <person name="Luby C."/>
            <person name="Condas L.A."/>
            <person name="Nobrega D.B."/>
            <person name="Carson D.A."/>
            <person name="De Buck J."/>
        </authorList>
    </citation>
    <scope>NUCLEOTIDE SEQUENCE [LARGE SCALE GENOMIC DNA]</scope>
    <source>
        <strain evidence="4 5">SNUC 1231</strain>
    </source>
</reference>
<accession>A0A9Q6HQI1</accession>
<proteinExistence type="predicted"/>
<evidence type="ECO:0000313" key="5">
    <source>
        <dbReference type="Proteomes" id="UP000241960"/>
    </source>
</evidence>
<name>A0A9Q6HQI1_9STAP</name>
<dbReference type="CDD" id="cd04733">
    <property type="entry name" value="OYE_like_2_FMN"/>
    <property type="match status" value="1"/>
</dbReference>